<keyword evidence="3" id="KW-1185">Reference proteome</keyword>
<feature type="domain" description="Kazal-like" evidence="2">
    <location>
        <begin position="18"/>
        <end position="67"/>
    </location>
</feature>
<protein>
    <submittedName>
        <fullName evidence="4">Uncharacterized protein LOC113209047</fullName>
    </submittedName>
</protein>
<dbReference type="KEGG" id="foc:113209047"/>
<dbReference type="RefSeq" id="XP_052127426.1">
    <property type="nucleotide sequence ID" value="XM_052271466.1"/>
</dbReference>
<name>A0A9C6X1K3_FRAOC</name>
<keyword evidence="1" id="KW-0732">Signal</keyword>
<dbReference type="CDD" id="cd00104">
    <property type="entry name" value="KAZAL_FS"/>
    <property type="match status" value="1"/>
</dbReference>
<dbReference type="InterPro" id="IPR002350">
    <property type="entry name" value="Kazal_dom"/>
</dbReference>
<accession>A0A9C6X1K3</accession>
<reference evidence="4" key="1">
    <citation type="submission" date="2025-08" db="UniProtKB">
        <authorList>
            <consortium name="RefSeq"/>
        </authorList>
    </citation>
    <scope>IDENTIFICATION</scope>
    <source>
        <tissue evidence="4">Whole organism</tissue>
    </source>
</reference>
<evidence type="ECO:0000313" key="3">
    <source>
        <dbReference type="Proteomes" id="UP000504606"/>
    </source>
</evidence>
<dbReference type="Proteomes" id="UP000504606">
    <property type="component" value="Unplaced"/>
</dbReference>
<dbReference type="AlphaFoldDB" id="A0A9C6X1K3"/>
<evidence type="ECO:0000256" key="1">
    <source>
        <dbReference type="SAM" id="SignalP"/>
    </source>
</evidence>
<dbReference type="GeneID" id="113209047"/>
<sequence>MVQCAMLAAPALLLVLLPLALAACPCPPAPASSKVCGSNFVTYDSQCQLDCASLSGVSALHRGPCSPIESALSVMGPLRNVSLPAGAPTNVRLSSARSDTDDFTKMQKCVTTNSCQYTSCSSCSSTDDECKGKCILDCLCGCYGIKGASMDNIAQIQTCLAKDNCLGKQNQCESSCRTQNCKISCYMDFMKCSCECNDAISMRPALGLSVALLALWVFQATAGK</sequence>
<feature type="signal peptide" evidence="1">
    <location>
        <begin position="1"/>
        <end position="22"/>
    </location>
</feature>
<gene>
    <name evidence="4" type="primary">LOC113209047</name>
</gene>
<evidence type="ECO:0000313" key="4">
    <source>
        <dbReference type="RefSeq" id="XP_052127426.1"/>
    </source>
</evidence>
<dbReference type="Gene3D" id="3.30.60.30">
    <property type="match status" value="1"/>
</dbReference>
<dbReference type="InterPro" id="IPR036058">
    <property type="entry name" value="Kazal_dom_sf"/>
</dbReference>
<organism evidence="3 4">
    <name type="scientific">Frankliniella occidentalis</name>
    <name type="common">Western flower thrips</name>
    <name type="synonym">Euthrips occidentalis</name>
    <dbReference type="NCBI Taxonomy" id="133901"/>
    <lineage>
        <taxon>Eukaryota</taxon>
        <taxon>Metazoa</taxon>
        <taxon>Ecdysozoa</taxon>
        <taxon>Arthropoda</taxon>
        <taxon>Hexapoda</taxon>
        <taxon>Insecta</taxon>
        <taxon>Pterygota</taxon>
        <taxon>Neoptera</taxon>
        <taxon>Paraneoptera</taxon>
        <taxon>Thysanoptera</taxon>
        <taxon>Terebrantia</taxon>
        <taxon>Thripoidea</taxon>
        <taxon>Thripidae</taxon>
        <taxon>Frankliniella</taxon>
    </lineage>
</organism>
<dbReference type="OrthoDB" id="328123at2759"/>
<dbReference type="SUPFAM" id="SSF100895">
    <property type="entry name" value="Kazal-type serine protease inhibitors"/>
    <property type="match status" value="1"/>
</dbReference>
<dbReference type="PROSITE" id="PS51465">
    <property type="entry name" value="KAZAL_2"/>
    <property type="match status" value="1"/>
</dbReference>
<dbReference type="SMART" id="SM00280">
    <property type="entry name" value="KAZAL"/>
    <property type="match status" value="1"/>
</dbReference>
<proteinExistence type="predicted"/>
<evidence type="ECO:0000259" key="2">
    <source>
        <dbReference type="PROSITE" id="PS51465"/>
    </source>
</evidence>
<feature type="chain" id="PRO_5038953029" evidence="1">
    <location>
        <begin position="23"/>
        <end position="224"/>
    </location>
</feature>
<dbReference type="Pfam" id="PF07648">
    <property type="entry name" value="Kazal_2"/>
    <property type="match status" value="1"/>
</dbReference>